<dbReference type="NCBIfam" id="NF003994">
    <property type="entry name" value="PRK05472.2-3"/>
    <property type="match status" value="1"/>
</dbReference>
<keyword evidence="2" id="KW-0678">Repressor</keyword>
<dbReference type="Gene3D" id="1.10.10.10">
    <property type="entry name" value="Winged helix-like DNA-binding domain superfamily/Winged helix DNA-binding domain"/>
    <property type="match status" value="1"/>
</dbReference>
<evidence type="ECO:0000256" key="5">
    <source>
        <dbReference type="ARBA" id="ARBA00023163"/>
    </source>
</evidence>
<dbReference type="Pfam" id="PF06971">
    <property type="entry name" value="Put_DNA-bind_N"/>
    <property type="match status" value="1"/>
</dbReference>
<dbReference type="Gene3D" id="3.40.50.720">
    <property type="entry name" value="NAD(P)-binding Rossmann-like Domain"/>
    <property type="match status" value="1"/>
</dbReference>
<dbReference type="SUPFAM" id="SSF51735">
    <property type="entry name" value="NAD(P)-binding Rossmann-fold domains"/>
    <property type="match status" value="1"/>
</dbReference>
<keyword evidence="5" id="KW-0804">Transcription</keyword>
<dbReference type="Pfam" id="PF02629">
    <property type="entry name" value="CoA_binding"/>
    <property type="match status" value="1"/>
</dbReference>
<keyword evidence="3" id="KW-0805">Transcription regulation</keyword>
<dbReference type="PANTHER" id="PTHR35786">
    <property type="entry name" value="REDOX-SENSING TRANSCRIPTIONAL REPRESSOR REX"/>
    <property type="match status" value="1"/>
</dbReference>
<dbReference type="AlphaFoldDB" id="S0DFK5"/>
<dbReference type="InterPro" id="IPR036390">
    <property type="entry name" value="WH_DNA-bd_sf"/>
</dbReference>
<evidence type="ECO:0000256" key="1">
    <source>
        <dbReference type="ARBA" id="ARBA00022490"/>
    </source>
</evidence>
<evidence type="ECO:0000256" key="2">
    <source>
        <dbReference type="ARBA" id="ARBA00022491"/>
    </source>
</evidence>
<dbReference type="GO" id="GO:0003677">
    <property type="term" value="F:DNA binding"/>
    <property type="evidence" value="ECO:0007669"/>
    <property type="project" value="UniProtKB-KW"/>
</dbReference>
<dbReference type="EMBL" id="HF548283">
    <property type="protein sequence ID" value="CCO21090.1"/>
    <property type="molecule type" value="Genomic_DNA"/>
</dbReference>
<accession>S0DFK5</accession>
<evidence type="ECO:0000256" key="4">
    <source>
        <dbReference type="ARBA" id="ARBA00023125"/>
    </source>
</evidence>
<dbReference type="NCBIfam" id="NF003995">
    <property type="entry name" value="PRK05472.2-4"/>
    <property type="match status" value="1"/>
</dbReference>
<keyword evidence="4" id="KW-0238">DNA-binding</keyword>
<dbReference type="InterPro" id="IPR009718">
    <property type="entry name" value="Rex_DNA-bd_C_dom"/>
</dbReference>
<keyword evidence="1" id="KW-0963">Cytoplasm</keyword>
<dbReference type="GO" id="GO:0051775">
    <property type="term" value="P:response to redox state"/>
    <property type="evidence" value="ECO:0007669"/>
    <property type="project" value="InterPro"/>
</dbReference>
<gene>
    <name evidence="7" type="ORF">BN138_278</name>
</gene>
<dbReference type="HAMAP" id="MF_01131">
    <property type="entry name" value="Rex"/>
    <property type="match status" value="1"/>
</dbReference>
<dbReference type="NCBIfam" id="NF003996">
    <property type="entry name" value="PRK05472.2-5"/>
    <property type="match status" value="1"/>
</dbReference>
<reference evidence="7" key="2">
    <citation type="journal article" date="2013" name="Biotechnol. Biofuels">
        <title>Mining for hemicellulases in the fungus-growing termite Pseudacanthotermes militaris using functional metagenomics.</title>
        <authorList>
            <person name="Bastien G."/>
            <person name="Arnal G."/>
            <person name="Bozonnet S."/>
            <person name="Laguerre S."/>
            <person name="Ferreira F."/>
            <person name="Faure R."/>
            <person name="Henrissat B."/>
            <person name="Lefevre F."/>
            <person name="Robe P."/>
            <person name="Bouchez O."/>
            <person name="Noirot C."/>
            <person name="Dumon C."/>
            <person name="O'Donohue M."/>
        </authorList>
    </citation>
    <scope>NUCLEOTIDE SEQUENCE</scope>
</reference>
<evidence type="ECO:0000256" key="3">
    <source>
        <dbReference type="ARBA" id="ARBA00023015"/>
    </source>
</evidence>
<dbReference type="InterPro" id="IPR022876">
    <property type="entry name" value="Tscrpt_rep_Rex"/>
</dbReference>
<dbReference type="GO" id="GO:0045892">
    <property type="term" value="P:negative regulation of DNA-templated transcription"/>
    <property type="evidence" value="ECO:0007669"/>
    <property type="project" value="InterPro"/>
</dbReference>
<protein>
    <submittedName>
        <fullName evidence="7">Putative redox-sensing transcriptional repressor</fullName>
    </submittedName>
</protein>
<feature type="domain" description="CoA-binding" evidence="6">
    <location>
        <begin position="85"/>
        <end position="186"/>
    </location>
</feature>
<dbReference type="PANTHER" id="PTHR35786:SF1">
    <property type="entry name" value="REDOX-SENSING TRANSCRIPTIONAL REPRESSOR REX 1"/>
    <property type="match status" value="1"/>
</dbReference>
<organism evidence="7">
    <name type="scientific">termite gut metagenome</name>
    <dbReference type="NCBI Taxonomy" id="433724"/>
    <lineage>
        <taxon>unclassified sequences</taxon>
        <taxon>metagenomes</taxon>
        <taxon>organismal metagenomes</taxon>
    </lineage>
</organism>
<name>S0DFK5_9ZZZZ</name>
<dbReference type="SMART" id="SM00881">
    <property type="entry name" value="CoA_binding"/>
    <property type="match status" value="1"/>
</dbReference>
<evidence type="ECO:0000313" key="7">
    <source>
        <dbReference type="EMBL" id="CCO21090.1"/>
    </source>
</evidence>
<dbReference type="SUPFAM" id="SSF46785">
    <property type="entry name" value="Winged helix' DNA-binding domain"/>
    <property type="match status" value="1"/>
</dbReference>
<dbReference type="InterPro" id="IPR003781">
    <property type="entry name" value="CoA-bd"/>
</dbReference>
<dbReference type="InterPro" id="IPR036291">
    <property type="entry name" value="NAD(P)-bd_dom_sf"/>
</dbReference>
<dbReference type="InterPro" id="IPR036388">
    <property type="entry name" value="WH-like_DNA-bd_sf"/>
</dbReference>
<sequence>MSNQVVAGSDLTPQMFARLPGYYNYLRDLRVNQDEYVSAGAIAREFGFNEVQVRKDLAAVSTTPGTPRKGFLVNDLLTSIGQQLGYNNDDEAVLIGVGKLGSALLAYRGFGKHGVHIVAAFDTDPTITGTQVANKTIRPLDDLPALCQRMSLRIGIIAVPSASAQNVCTLLVDNGIRAIWNFAPVHLRVPDGVLVQNENLPAQLARLSRLLANR</sequence>
<evidence type="ECO:0000259" key="6">
    <source>
        <dbReference type="SMART" id="SM00881"/>
    </source>
</evidence>
<proteinExistence type="inferred from homology"/>
<reference evidence="7" key="1">
    <citation type="submission" date="2012-10" db="EMBL/GenBank/DDBJ databases">
        <authorList>
            <person name="Sandrine L."/>
        </authorList>
    </citation>
    <scope>NUCLEOTIDE SEQUENCE</scope>
</reference>